<comment type="caution">
    <text evidence="1">The sequence shown here is derived from an EMBL/GenBank/DDBJ whole genome shotgun (WGS) entry which is preliminary data.</text>
</comment>
<name>X1TXR8_9ZZZZ</name>
<gene>
    <name evidence="1" type="ORF">S12H4_19604</name>
</gene>
<proteinExistence type="predicted"/>
<evidence type="ECO:0000313" key="1">
    <source>
        <dbReference type="EMBL" id="GAI84839.1"/>
    </source>
</evidence>
<dbReference type="EMBL" id="BARW01009821">
    <property type="protein sequence ID" value="GAI84839.1"/>
    <property type="molecule type" value="Genomic_DNA"/>
</dbReference>
<organism evidence="1">
    <name type="scientific">marine sediment metagenome</name>
    <dbReference type="NCBI Taxonomy" id="412755"/>
    <lineage>
        <taxon>unclassified sequences</taxon>
        <taxon>metagenomes</taxon>
        <taxon>ecological metagenomes</taxon>
    </lineage>
</organism>
<accession>X1TXR8</accession>
<reference evidence="1" key="1">
    <citation type="journal article" date="2014" name="Front. Microbiol.">
        <title>High frequency of phylogenetically diverse reductive dehalogenase-homologous genes in deep subseafloor sedimentary metagenomes.</title>
        <authorList>
            <person name="Kawai M."/>
            <person name="Futagami T."/>
            <person name="Toyoda A."/>
            <person name="Takaki Y."/>
            <person name="Nishi S."/>
            <person name="Hori S."/>
            <person name="Arai W."/>
            <person name="Tsubouchi T."/>
            <person name="Morono Y."/>
            <person name="Uchiyama I."/>
            <person name="Ito T."/>
            <person name="Fujiyama A."/>
            <person name="Inagaki F."/>
            <person name="Takami H."/>
        </authorList>
    </citation>
    <scope>NUCLEOTIDE SEQUENCE</scope>
    <source>
        <strain evidence="1">Expedition CK06-06</strain>
    </source>
</reference>
<sequence length="62" mass="7174">MFIKNEDIVGYIDIGYNHETVCEKCLSEEEEKTVLEANIITADEAEKSDGSYFCDRCKEKIY</sequence>
<dbReference type="AlphaFoldDB" id="X1TXR8"/>
<protein>
    <submittedName>
        <fullName evidence="1">Uncharacterized protein</fullName>
    </submittedName>
</protein>